<sequence length="112" mass="12014">MGKEKPYSGAAAAGKAGLQRQGTQGGEGAQRDSVVRESESLKVATTLLQSSNEDRGSIYWGRLALRPLSPTENRCLQWAMGPALASFFYTDHDSRVLQRSVALSHLVPIPGA</sequence>
<gene>
    <name evidence="2" type="ORF">CSSPTR1EN2_LOCUS4255</name>
</gene>
<dbReference type="Proteomes" id="UP001497512">
    <property type="component" value="Chromosome 12"/>
</dbReference>
<protein>
    <submittedName>
        <fullName evidence="2">Uncharacterized protein</fullName>
    </submittedName>
</protein>
<dbReference type="EMBL" id="OZ019904">
    <property type="protein sequence ID" value="CAK9198075.1"/>
    <property type="molecule type" value="Genomic_DNA"/>
</dbReference>
<feature type="region of interest" description="Disordered" evidence="1">
    <location>
        <begin position="1"/>
        <end position="37"/>
    </location>
</feature>
<evidence type="ECO:0000313" key="3">
    <source>
        <dbReference type="Proteomes" id="UP001497512"/>
    </source>
</evidence>
<name>A0ABP0TJ87_9BRYO</name>
<proteinExistence type="predicted"/>
<accession>A0ABP0TJ87</accession>
<reference evidence="2" key="1">
    <citation type="submission" date="2024-02" db="EMBL/GenBank/DDBJ databases">
        <authorList>
            <consortium name="ELIXIR-Norway"/>
            <consortium name="Elixir Norway"/>
        </authorList>
    </citation>
    <scope>NUCLEOTIDE SEQUENCE</scope>
</reference>
<keyword evidence="3" id="KW-1185">Reference proteome</keyword>
<evidence type="ECO:0000256" key="1">
    <source>
        <dbReference type="SAM" id="MobiDB-lite"/>
    </source>
</evidence>
<evidence type="ECO:0000313" key="2">
    <source>
        <dbReference type="EMBL" id="CAK9198075.1"/>
    </source>
</evidence>
<organism evidence="2 3">
    <name type="scientific">Sphagnum troendelagicum</name>
    <dbReference type="NCBI Taxonomy" id="128251"/>
    <lineage>
        <taxon>Eukaryota</taxon>
        <taxon>Viridiplantae</taxon>
        <taxon>Streptophyta</taxon>
        <taxon>Embryophyta</taxon>
        <taxon>Bryophyta</taxon>
        <taxon>Sphagnophytina</taxon>
        <taxon>Sphagnopsida</taxon>
        <taxon>Sphagnales</taxon>
        <taxon>Sphagnaceae</taxon>
        <taxon>Sphagnum</taxon>
    </lineage>
</organism>